<dbReference type="Proteomes" id="UP000663864">
    <property type="component" value="Unassembled WGS sequence"/>
</dbReference>
<feature type="region of interest" description="Disordered" evidence="1">
    <location>
        <begin position="1"/>
        <end position="22"/>
    </location>
</feature>
<dbReference type="EMBL" id="CAJOBD010019767">
    <property type="protein sequence ID" value="CAF4236746.1"/>
    <property type="molecule type" value="Genomic_DNA"/>
</dbReference>
<dbReference type="GO" id="GO:0001731">
    <property type="term" value="P:formation of translation preinitiation complex"/>
    <property type="evidence" value="ECO:0007669"/>
    <property type="project" value="InterPro"/>
</dbReference>
<feature type="non-terminal residue" evidence="3">
    <location>
        <position position="65"/>
    </location>
</feature>
<evidence type="ECO:0000259" key="2">
    <source>
        <dbReference type="Pfam" id="PF17832"/>
    </source>
</evidence>
<evidence type="ECO:0000313" key="4">
    <source>
        <dbReference type="EMBL" id="CAF4236746.1"/>
    </source>
</evidence>
<dbReference type="EMBL" id="CAJNOT010003989">
    <property type="protein sequence ID" value="CAF1410153.1"/>
    <property type="molecule type" value="Genomic_DNA"/>
</dbReference>
<organism evidence="3 5">
    <name type="scientific">Rotaria sordida</name>
    <dbReference type="NCBI Taxonomy" id="392033"/>
    <lineage>
        <taxon>Eukaryota</taxon>
        <taxon>Metazoa</taxon>
        <taxon>Spiralia</taxon>
        <taxon>Gnathifera</taxon>
        <taxon>Rotifera</taxon>
        <taxon>Eurotatoria</taxon>
        <taxon>Bdelloidea</taxon>
        <taxon>Philodinida</taxon>
        <taxon>Philodinidae</taxon>
        <taxon>Rotaria</taxon>
    </lineage>
</organism>
<evidence type="ECO:0000313" key="5">
    <source>
        <dbReference type="Proteomes" id="UP000663864"/>
    </source>
</evidence>
<sequence>MFRKDFKSKGHTQVKSSDRKKLRQQIQQIYPTLNDDILSLIIPTGKGEDFTSCKLLLSTGDEILV</sequence>
<dbReference type="Proteomes" id="UP000663836">
    <property type="component" value="Unassembled WGS sequence"/>
</dbReference>
<dbReference type="Pfam" id="PF17832">
    <property type="entry name" value="Pre-PUA"/>
    <property type="match status" value="1"/>
</dbReference>
<dbReference type="InterPro" id="IPR039757">
    <property type="entry name" value="EIF2D"/>
</dbReference>
<evidence type="ECO:0000313" key="3">
    <source>
        <dbReference type="EMBL" id="CAF1410153.1"/>
    </source>
</evidence>
<proteinExistence type="predicted"/>
<accession>A0A815LHL0</accession>
<dbReference type="PANTHER" id="PTHR12217">
    <property type="entry name" value="EUKARYOTIC TRANSLATION INITIATION FACTOR 2D"/>
    <property type="match status" value="1"/>
</dbReference>
<dbReference type="GO" id="GO:0003743">
    <property type="term" value="F:translation initiation factor activity"/>
    <property type="evidence" value="ECO:0007669"/>
    <property type="project" value="InterPro"/>
</dbReference>
<dbReference type="AlphaFoldDB" id="A0A815LHL0"/>
<dbReference type="Gene3D" id="3.10.400.20">
    <property type="match status" value="1"/>
</dbReference>
<gene>
    <name evidence="4" type="ORF">JBS370_LOCUS38130</name>
    <name evidence="3" type="ORF">ZHD862_LOCUS33503</name>
</gene>
<dbReference type="InterPro" id="IPR041366">
    <property type="entry name" value="Pre-PUA"/>
</dbReference>
<name>A0A815LHL0_9BILA</name>
<protein>
    <recommendedName>
        <fullName evidence="2">Pre-PUA domain-containing protein</fullName>
    </recommendedName>
</protein>
<reference evidence="3" key="1">
    <citation type="submission" date="2021-02" db="EMBL/GenBank/DDBJ databases">
        <authorList>
            <person name="Nowell W R."/>
        </authorList>
    </citation>
    <scope>NUCLEOTIDE SEQUENCE</scope>
</reference>
<feature type="domain" description="Pre-PUA" evidence="2">
    <location>
        <begin position="2"/>
        <end position="54"/>
    </location>
</feature>
<comment type="caution">
    <text evidence="3">The sequence shown here is derived from an EMBL/GenBank/DDBJ whole genome shotgun (WGS) entry which is preliminary data.</text>
</comment>
<dbReference type="PANTHER" id="PTHR12217:SF4">
    <property type="entry name" value="EUKARYOTIC TRANSLATION INITIATION FACTOR 2D"/>
    <property type="match status" value="1"/>
</dbReference>
<evidence type="ECO:0000256" key="1">
    <source>
        <dbReference type="SAM" id="MobiDB-lite"/>
    </source>
</evidence>